<comment type="cofactor">
    <cofactor evidence="1">
        <name>Mg(2+)</name>
        <dbReference type="ChEBI" id="CHEBI:18420"/>
    </cofactor>
</comment>
<evidence type="ECO:0000256" key="1">
    <source>
        <dbReference type="ARBA" id="ARBA00001946"/>
    </source>
</evidence>
<dbReference type="InterPro" id="IPR015797">
    <property type="entry name" value="NUDIX_hydrolase-like_dom_sf"/>
</dbReference>
<dbReference type="SUPFAM" id="SSF55811">
    <property type="entry name" value="Nudix"/>
    <property type="match status" value="1"/>
</dbReference>
<evidence type="ECO:0000313" key="5">
    <source>
        <dbReference type="Proteomes" id="UP000265618"/>
    </source>
</evidence>
<proteinExistence type="predicted"/>
<dbReference type="PROSITE" id="PS51462">
    <property type="entry name" value="NUDIX"/>
    <property type="match status" value="1"/>
</dbReference>
<dbReference type="GO" id="GO:0006753">
    <property type="term" value="P:nucleoside phosphate metabolic process"/>
    <property type="evidence" value="ECO:0007669"/>
    <property type="project" value="TreeGrafter"/>
</dbReference>
<comment type="caution">
    <text evidence="4">The sequence shown here is derived from an EMBL/GenBank/DDBJ whole genome shotgun (WGS) entry which is preliminary data.</text>
</comment>
<feature type="non-terminal residue" evidence="4">
    <location>
        <position position="1"/>
    </location>
</feature>
<accession>A0A9K3CMZ4</accession>
<sequence length="224" mass="24346">DWCKNLDTNLVVTKIILQGVDFFGKTRVGFAKMKVEATSKISGSRVPGIVFLRGGAVVALVIFKCEGEEYALVCKQARVPIGYASSLEIPAGMLDGEGHFMGVAVKELQEETGLEIPPSELIDMTHLVYGHKEGTGHPSTYRGVCPSGGGCDEFLRFFLHRTTVTKEVIETLRGSVKGEDAHEHITLDVLPLIDLVAESPNAGSVIAYGLYRHLLDTGKLPKEY</sequence>
<gene>
    <name evidence="4" type="ORF">KIPB_000742</name>
</gene>
<evidence type="ECO:0000313" key="4">
    <source>
        <dbReference type="EMBL" id="GIQ80019.1"/>
    </source>
</evidence>
<protein>
    <recommendedName>
        <fullName evidence="3">Nudix hydrolase domain-containing protein</fullName>
    </recommendedName>
</protein>
<dbReference type="GO" id="GO:0019693">
    <property type="term" value="P:ribose phosphate metabolic process"/>
    <property type="evidence" value="ECO:0007669"/>
    <property type="project" value="TreeGrafter"/>
</dbReference>
<evidence type="ECO:0000256" key="2">
    <source>
        <dbReference type="ARBA" id="ARBA00022801"/>
    </source>
</evidence>
<dbReference type="Gene3D" id="3.90.79.10">
    <property type="entry name" value="Nucleoside Triphosphate Pyrophosphohydrolase"/>
    <property type="match status" value="1"/>
</dbReference>
<dbReference type="GO" id="GO:0080041">
    <property type="term" value="F:ADP-ribose pyrophosphohydrolase activity"/>
    <property type="evidence" value="ECO:0007669"/>
    <property type="project" value="TreeGrafter"/>
</dbReference>
<reference evidence="4 5" key="1">
    <citation type="journal article" date="2018" name="PLoS ONE">
        <title>The draft genome of Kipferlia bialata reveals reductive genome evolution in fornicate parasites.</title>
        <authorList>
            <person name="Tanifuji G."/>
            <person name="Takabayashi S."/>
            <person name="Kume K."/>
            <person name="Takagi M."/>
            <person name="Nakayama T."/>
            <person name="Kamikawa R."/>
            <person name="Inagaki Y."/>
            <person name="Hashimoto T."/>
        </authorList>
    </citation>
    <scope>NUCLEOTIDE SEQUENCE [LARGE SCALE GENOMIC DNA]</scope>
    <source>
        <strain evidence="4">NY0173</strain>
    </source>
</reference>
<dbReference type="Proteomes" id="UP000265618">
    <property type="component" value="Unassembled WGS sequence"/>
</dbReference>
<name>A0A9K3CMZ4_9EUKA</name>
<dbReference type="CDD" id="cd03424">
    <property type="entry name" value="NUDIX_ADPRase_Nudt5_UGPPase_Nudt14"/>
    <property type="match status" value="1"/>
</dbReference>
<keyword evidence="5" id="KW-1185">Reference proteome</keyword>
<dbReference type="Pfam" id="PF00293">
    <property type="entry name" value="NUDIX"/>
    <property type="match status" value="1"/>
</dbReference>
<feature type="domain" description="Nudix hydrolase" evidence="3">
    <location>
        <begin position="52"/>
        <end position="214"/>
    </location>
</feature>
<dbReference type="EMBL" id="BDIP01000091">
    <property type="protein sequence ID" value="GIQ80019.1"/>
    <property type="molecule type" value="Genomic_DNA"/>
</dbReference>
<dbReference type="PANTHER" id="PTHR11839">
    <property type="entry name" value="UDP/ADP-SUGAR PYROPHOSPHATASE"/>
    <property type="match status" value="1"/>
</dbReference>
<dbReference type="PANTHER" id="PTHR11839:SF18">
    <property type="entry name" value="NUDIX HYDROLASE DOMAIN-CONTAINING PROTEIN"/>
    <property type="match status" value="1"/>
</dbReference>
<organism evidence="4 5">
    <name type="scientific">Kipferlia bialata</name>
    <dbReference type="NCBI Taxonomy" id="797122"/>
    <lineage>
        <taxon>Eukaryota</taxon>
        <taxon>Metamonada</taxon>
        <taxon>Carpediemonas-like organisms</taxon>
        <taxon>Kipferlia</taxon>
    </lineage>
</organism>
<evidence type="ECO:0000259" key="3">
    <source>
        <dbReference type="PROSITE" id="PS51462"/>
    </source>
</evidence>
<dbReference type="AlphaFoldDB" id="A0A9K3CMZ4"/>
<dbReference type="InterPro" id="IPR000086">
    <property type="entry name" value="NUDIX_hydrolase_dom"/>
</dbReference>
<dbReference type="OrthoDB" id="10249920at2759"/>
<keyword evidence="2" id="KW-0378">Hydrolase</keyword>
<dbReference type="GO" id="GO:0080042">
    <property type="term" value="F:ADP-glucose pyrophosphohydrolase activity"/>
    <property type="evidence" value="ECO:0007669"/>
    <property type="project" value="TreeGrafter"/>
</dbReference>